<organism evidence="1 2">
    <name type="scientific">Neoaquamicrobium sediminum</name>
    <dbReference type="NCBI Taxonomy" id="1849104"/>
    <lineage>
        <taxon>Bacteria</taxon>
        <taxon>Pseudomonadati</taxon>
        <taxon>Pseudomonadota</taxon>
        <taxon>Alphaproteobacteria</taxon>
        <taxon>Hyphomicrobiales</taxon>
        <taxon>Phyllobacteriaceae</taxon>
        <taxon>Neoaquamicrobium</taxon>
    </lineage>
</organism>
<accession>A0ABV3WZF4</accession>
<comment type="caution">
    <text evidence="1">The sequence shown here is derived from an EMBL/GenBank/DDBJ whole genome shotgun (WGS) entry which is preliminary data.</text>
</comment>
<dbReference type="EMBL" id="JAZHFV010000006">
    <property type="protein sequence ID" value="MEX4009404.1"/>
    <property type="molecule type" value="Genomic_DNA"/>
</dbReference>
<dbReference type="InterPro" id="IPR011660">
    <property type="entry name" value="VapB-like"/>
</dbReference>
<evidence type="ECO:0000313" key="1">
    <source>
        <dbReference type="EMBL" id="MEX4009404.1"/>
    </source>
</evidence>
<dbReference type="Pfam" id="PF07704">
    <property type="entry name" value="PSK_trans_fac"/>
    <property type="match status" value="1"/>
</dbReference>
<gene>
    <name evidence="1" type="ORF">V1479_18995</name>
</gene>
<protein>
    <submittedName>
        <fullName evidence="1">Type II toxin-antitoxin system VapB family antitoxin</fullName>
    </submittedName>
</protein>
<sequence length="84" mass="9754">MALHIQDKEADRLLRHFARARRVTLTEAVKLAVLEAEEARRQRDNATEDKLESVLAQIRAARGSRPYRAEDDKAFMDEMWGEDD</sequence>
<dbReference type="Proteomes" id="UP001559025">
    <property type="component" value="Unassembled WGS sequence"/>
</dbReference>
<name>A0ABV3WZF4_9HYPH</name>
<proteinExistence type="predicted"/>
<keyword evidence="2" id="KW-1185">Reference proteome</keyword>
<reference evidence="1 2" key="1">
    <citation type="submission" date="2024-01" db="EMBL/GenBank/DDBJ databases">
        <title>New evidence supports the origin of RcGTA from prophage.</title>
        <authorList>
            <person name="Xu Y."/>
            <person name="Liu B."/>
            <person name="Chen F."/>
        </authorList>
    </citation>
    <scope>NUCLEOTIDE SEQUENCE [LARGE SCALE GENOMIC DNA]</scope>
    <source>
        <strain evidence="1 2">CBW1107-2</strain>
    </source>
</reference>
<evidence type="ECO:0000313" key="2">
    <source>
        <dbReference type="Proteomes" id="UP001559025"/>
    </source>
</evidence>
<dbReference type="RefSeq" id="WP_368804326.1">
    <property type="nucleotide sequence ID" value="NZ_JAZHFV010000006.1"/>
</dbReference>